<keyword evidence="2" id="KW-1185">Reference proteome</keyword>
<proteinExistence type="predicted"/>
<name>A0ABP1AVJ2_9BRYO</name>
<dbReference type="PANTHER" id="PTHR37067:SF3">
    <property type="entry name" value="PX DOMAIN-CONTAINING PROTEIN"/>
    <property type="match status" value="1"/>
</dbReference>
<evidence type="ECO:0000313" key="1">
    <source>
        <dbReference type="EMBL" id="CAK9866325.1"/>
    </source>
</evidence>
<dbReference type="EMBL" id="OZ023717">
    <property type="protein sequence ID" value="CAK9866325.1"/>
    <property type="molecule type" value="Genomic_DNA"/>
</dbReference>
<dbReference type="PANTHER" id="PTHR37067">
    <property type="entry name" value="PX DOMAIN-CONTAINING PROTEIN"/>
    <property type="match status" value="1"/>
</dbReference>
<sequence length="125" mass="14358">MFLLLTDEDQISVLHEIAGYTLRLVKGLSLVQGERNCRNNATAQLVPPIFLQHLYKMRTSYFIEHVLGPHREMMIKAWGEELVDLTEQEHRALVEVVRGSAPLKRIVDSHSFQTMFNDAWDALPA</sequence>
<reference evidence="1" key="1">
    <citation type="submission" date="2024-03" db="EMBL/GenBank/DDBJ databases">
        <authorList>
            <consortium name="ELIXIR-Norway"/>
            <consortium name="Elixir Norway"/>
        </authorList>
    </citation>
    <scope>NUCLEOTIDE SEQUENCE</scope>
</reference>
<dbReference type="Proteomes" id="UP001497522">
    <property type="component" value="Chromosome 16"/>
</dbReference>
<accession>A0ABP1AVJ2</accession>
<protein>
    <submittedName>
        <fullName evidence="1">Uncharacterized protein</fullName>
    </submittedName>
</protein>
<organism evidence="1 2">
    <name type="scientific">Sphagnum jensenii</name>
    <dbReference type="NCBI Taxonomy" id="128206"/>
    <lineage>
        <taxon>Eukaryota</taxon>
        <taxon>Viridiplantae</taxon>
        <taxon>Streptophyta</taxon>
        <taxon>Embryophyta</taxon>
        <taxon>Bryophyta</taxon>
        <taxon>Sphagnophytina</taxon>
        <taxon>Sphagnopsida</taxon>
        <taxon>Sphagnales</taxon>
        <taxon>Sphagnaceae</taxon>
        <taxon>Sphagnum</taxon>
    </lineage>
</organism>
<gene>
    <name evidence="1" type="ORF">CSSPJE1EN2_LOCUS9320</name>
</gene>
<evidence type="ECO:0000313" key="2">
    <source>
        <dbReference type="Proteomes" id="UP001497522"/>
    </source>
</evidence>